<protein>
    <submittedName>
        <fullName evidence="1">Uncharacterized protein</fullName>
    </submittedName>
</protein>
<sequence>MVARTPEVLTRAESLIEASLGSVAAFHMAIRTNTQTNTQATNQPASTLDILISVESLIGHFLVDIPPAHLPFTTRTLFGRRVQKAIDKFVRFVATNRAVVQQTGGQGSGGNAQNGWSLQQQLDQCKCFVIGGVGGQRVGLRDVIEKARREEAAEHGLTIDHLAGAHVAFQLGQVGTVSGFPARFESLQLAEWWT</sequence>
<reference evidence="1 2" key="1">
    <citation type="submission" date="2014-11" db="EMBL/GenBank/DDBJ databases">
        <authorList>
            <person name="Zhu J."/>
            <person name="Qi W."/>
            <person name="Song R."/>
        </authorList>
    </citation>
    <scope>NUCLEOTIDE SEQUENCE [LARGE SCALE GENOMIC DNA]</scope>
</reference>
<organism evidence="1 2">
    <name type="scientific">Vitrella brassicaformis (strain CCMP3155)</name>
    <dbReference type="NCBI Taxonomy" id="1169540"/>
    <lineage>
        <taxon>Eukaryota</taxon>
        <taxon>Sar</taxon>
        <taxon>Alveolata</taxon>
        <taxon>Colpodellida</taxon>
        <taxon>Vitrellaceae</taxon>
        <taxon>Vitrella</taxon>
    </lineage>
</organism>
<evidence type="ECO:0000313" key="1">
    <source>
        <dbReference type="EMBL" id="CEM33759.1"/>
    </source>
</evidence>
<dbReference type="PhylomeDB" id="A0A0G4GST3"/>
<dbReference type="InParanoid" id="A0A0G4GST3"/>
<accession>A0A0G4GST3</accession>
<dbReference type="EMBL" id="CDMY01000791">
    <property type="protein sequence ID" value="CEM33759.1"/>
    <property type="molecule type" value="Genomic_DNA"/>
</dbReference>
<keyword evidence="2" id="KW-1185">Reference proteome</keyword>
<dbReference type="VEuPathDB" id="CryptoDB:Vbra_18652"/>
<proteinExistence type="predicted"/>
<gene>
    <name evidence="1" type="ORF">Vbra_18652</name>
</gene>
<dbReference type="Proteomes" id="UP000041254">
    <property type="component" value="Unassembled WGS sequence"/>
</dbReference>
<dbReference type="AlphaFoldDB" id="A0A0G4GST3"/>
<evidence type="ECO:0000313" key="2">
    <source>
        <dbReference type="Proteomes" id="UP000041254"/>
    </source>
</evidence>
<name>A0A0G4GST3_VITBC</name>